<dbReference type="EMBL" id="BNAY01000004">
    <property type="protein sequence ID" value="GHH21027.1"/>
    <property type="molecule type" value="Genomic_DNA"/>
</dbReference>
<keyword evidence="1" id="KW-0597">Phosphoprotein</keyword>
<dbReference type="SUPFAM" id="SSF46894">
    <property type="entry name" value="C-terminal effector domain of the bipartite response regulators"/>
    <property type="match status" value="1"/>
</dbReference>
<dbReference type="PROSITE" id="PS50043">
    <property type="entry name" value="HTH_LUXR_2"/>
    <property type="match status" value="1"/>
</dbReference>
<protein>
    <submittedName>
        <fullName evidence="8">Uncharacterized protein</fullName>
    </submittedName>
</protein>
<evidence type="ECO:0000256" key="1">
    <source>
        <dbReference type="ARBA" id="ARBA00022553"/>
    </source>
</evidence>
<dbReference type="InterPro" id="IPR001789">
    <property type="entry name" value="Sig_transdc_resp-reg_receiver"/>
</dbReference>
<keyword evidence="4" id="KW-0804">Transcription</keyword>
<evidence type="ECO:0000256" key="3">
    <source>
        <dbReference type="ARBA" id="ARBA00023125"/>
    </source>
</evidence>
<comment type="caution">
    <text evidence="8">The sequence shown here is derived from an EMBL/GenBank/DDBJ whole genome shotgun (WGS) entry which is preliminary data.</text>
</comment>
<keyword evidence="9" id="KW-1185">Reference proteome</keyword>
<dbReference type="Proteomes" id="UP000635387">
    <property type="component" value="Unassembled WGS sequence"/>
</dbReference>
<keyword evidence="3" id="KW-0238">DNA-binding</keyword>
<gene>
    <name evidence="8" type="ORF">GCM10017790_41630</name>
</gene>
<evidence type="ECO:0000259" key="7">
    <source>
        <dbReference type="PROSITE" id="PS50110"/>
    </source>
</evidence>
<dbReference type="SMART" id="SM00421">
    <property type="entry name" value="HTH_LUXR"/>
    <property type="match status" value="1"/>
</dbReference>
<evidence type="ECO:0000259" key="6">
    <source>
        <dbReference type="PROSITE" id="PS50043"/>
    </source>
</evidence>
<name>A0ABQ3LN91_9PSEU</name>
<dbReference type="InterPro" id="IPR016032">
    <property type="entry name" value="Sig_transdc_resp-reg_C-effctor"/>
</dbReference>
<sequence length="147" mass="15572">MHADPGRVAATRLLKRDHPDIAVVVLTTYADDASIADALRAGARGYLTKDAGRAEIGAAVRSAANGQAIFAAEVSDQARRRARLENGSLAPRPTSRMASSRGLSNPEIAAELFIGEATVKSHLNHAFAKIGVRNRAEAVRYGLEKGL</sequence>
<dbReference type="InterPro" id="IPR011006">
    <property type="entry name" value="CheY-like_superfamily"/>
</dbReference>
<dbReference type="PANTHER" id="PTHR43214:SF24">
    <property type="entry name" value="TRANSCRIPTIONAL REGULATORY PROTEIN NARL-RELATED"/>
    <property type="match status" value="1"/>
</dbReference>
<dbReference type="InterPro" id="IPR039420">
    <property type="entry name" value="WalR-like"/>
</dbReference>
<dbReference type="PROSITE" id="PS00622">
    <property type="entry name" value="HTH_LUXR_1"/>
    <property type="match status" value="1"/>
</dbReference>
<feature type="domain" description="HTH luxR-type" evidence="6">
    <location>
        <begin position="86"/>
        <end position="146"/>
    </location>
</feature>
<evidence type="ECO:0000256" key="5">
    <source>
        <dbReference type="PROSITE-ProRule" id="PRU00169"/>
    </source>
</evidence>
<dbReference type="InterPro" id="IPR058245">
    <property type="entry name" value="NreC/VraR/RcsB-like_REC"/>
</dbReference>
<dbReference type="PROSITE" id="PS50110">
    <property type="entry name" value="RESPONSE_REGULATORY"/>
    <property type="match status" value="1"/>
</dbReference>
<dbReference type="PANTHER" id="PTHR43214">
    <property type="entry name" value="TWO-COMPONENT RESPONSE REGULATOR"/>
    <property type="match status" value="1"/>
</dbReference>
<evidence type="ECO:0000313" key="9">
    <source>
        <dbReference type="Proteomes" id="UP000635387"/>
    </source>
</evidence>
<dbReference type="SUPFAM" id="SSF52172">
    <property type="entry name" value="CheY-like"/>
    <property type="match status" value="1"/>
</dbReference>
<evidence type="ECO:0000256" key="4">
    <source>
        <dbReference type="ARBA" id="ARBA00023163"/>
    </source>
</evidence>
<dbReference type="InterPro" id="IPR000792">
    <property type="entry name" value="Tscrpt_reg_LuxR_C"/>
</dbReference>
<evidence type="ECO:0000256" key="2">
    <source>
        <dbReference type="ARBA" id="ARBA00023015"/>
    </source>
</evidence>
<feature type="domain" description="Response regulatory" evidence="7">
    <location>
        <begin position="1"/>
        <end position="64"/>
    </location>
</feature>
<organism evidence="8 9">
    <name type="scientific">Amycolatopsis oliviviridis</name>
    <dbReference type="NCBI Taxonomy" id="1471590"/>
    <lineage>
        <taxon>Bacteria</taxon>
        <taxon>Bacillati</taxon>
        <taxon>Actinomycetota</taxon>
        <taxon>Actinomycetes</taxon>
        <taxon>Pseudonocardiales</taxon>
        <taxon>Pseudonocardiaceae</taxon>
        <taxon>Amycolatopsis</taxon>
    </lineage>
</organism>
<dbReference type="CDD" id="cd06170">
    <property type="entry name" value="LuxR_C_like"/>
    <property type="match status" value="1"/>
</dbReference>
<keyword evidence="2" id="KW-0805">Transcription regulation</keyword>
<proteinExistence type="predicted"/>
<evidence type="ECO:0000313" key="8">
    <source>
        <dbReference type="EMBL" id="GHH21027.1"/>
    </source>
</evidence>
<dbReference type="PRINTS" id="PR00038">
    <property type="entry name" value="HTHLUXR"/>
</dbReference>
<dbReference type="Pfam" id="PF00196">
    <property type="entry name" value="GerE"/>
    <property type="match status" value="1"/>
</dbReference>
<reference evidence="9" key="1">
    <citation type="journal article" date="2019" name="Int. J. Syst. Evol. Microbiol.">
        <title>The Global Catalogue of Microorganisms (GCM) 10K type strain sequencing project: providing services to taxonomists for standard genome sequencing and annotation.</title>
        <authorList>
            <consortium name="The Broad Institute Genomics Platform"/>
            <consortium name="The Broad Institute Genome Sequencing Center for Infectious Disease"/>
            <person name="Wu L."/>
            <person name="Ma J."/>
        </authorList>
    </citation>
    <scope>NUCLEOTIDE SEQUENCE [LARGE SCALE GENOMIC DNA]</scope>
    <source>
        <strain evidence="9">CGMCC 4.7683</strain>
    </source>
</reference>
<dbReference type="Pfam" id="PF00072">
    <property type="entry name" value="Response_reg"/>
    <property type="match status" value="1"/>
</dbReference>
<comment type="caution">
    <text evidence="5">Lacks conserved residue(s) required for the propagation of feature annotation.</text>
</comment>
<dbReference type="Gene3D" id="3.40.50.2300">
    <property type="match status" value="1"/>
</dbReference>
<dbReference type="CDD" id="cd17535">
    <property type="entry name" value="REC_NarL-like"/>
    <property type="match status" value="1"/>
</dbReference>
<accession>A0ABQ3LN91</accession>